<dbReference type="Pfam" id="PF09722">
    <property type="entry name" value="Xre_MbcA_ParS_C"/>
    <property type="match status" value="1"/>
</dbReference>
<evidence type="ECO:0000259" key="2">
    <source>
        <dbReference type="Pfam" id="PF20432"/>
    </source>
</evidence>
<dbReference type="InterPro" id="IPR046847">
    <property type="entry name" value="Xre-like_HTH"/>
</dbReference>
<proteinExistence type="predicted"/>
<dbReference type="NCBIfam" id="TIGR02293">
    <property type="entry name" value="TAS_TIGR02293"/>
    <property type="match status" value="1"/>
</dbReference>
<dbReference type="AlphaFoldDB" id="A0A3M3WRV4"/>
<sequence length="175" mass="19615">MTVATSETCLLSSDRFNSNHSIGRCAMSLPISDYHPAVPRQDDFWQHLGIPARGARLYSALHDGLPYEVFERLAHYTDLNRSTLAEHLGIAPATLQRRLKVRRFNAEESDRLFRLAAVYKATLDLFENDAEATRLWLANPVYGLGNRRPLEMLATSAEAQAVLDLIGRLEHGVVA</sequence>
<dbReference type="Pfam" id="PF20432">
    <property type="entry name" value="Xre-like-HTH"/>
    <property type="match status" value="1"/>
</dbReference>
<evidence type="ECO:0000259" key="1">
    <source>
        <dbReference type="Pfam" id="PF09722"/>
    </source>
</evidence>
<feature type="domain" description="Antitoxin Xre-like helix-turn-helix" evidence="2">
    <location>
        <begin position="57"/>
        <end position="116"/>
    </location>
</feature>
<dbReference type="Proteomes" id="UP000274541">
    <property type="component" value="Unassembled WGS sequence"/>
</dbReference>
<name>A0A3M3WRV4_PSEAP</name>
<dbReference type="GO" id="GO:0003677">
    <property type="term" value="F:DNA binding"/>
    <property type="evidence" value="ECO:0007669"/>
    <property type="project" value="InterPro"/>
</dbReference>
<feature type="domain" description="Antitoxin Xre/MbcA/ParS-like toxin-binding" evidence="1">
    <location>
        <begin position="124"/>
        <end position="172"/>
    </location>
</feature>
<comment type="caution">
    <text evidence="3">The sequence shown here is derived from an EMBL/GenBank/DDBJ whole genome shotgun (WGS) entry which is preliminary data.</text>
</comment>
<evidence type="ECO:0000313" key="4">
    <source>
        <dbReference type="Proteomes" id="UP000274541"/>
    </source>
</evidence>
<dbReference type="InterPro" id="IPR011979">
    <property type="entry name" value="Antitox_Xre"/>
</dbReference>
<organism evidence="3 4">
    <name type="scientific">Pseudomonas syringae pv. aptata</name>
    <dbReference type="NCBI Taxonomy" id="83167"/>
    <lineage>
        <taxon>Bacteria</taxon>
        <taxon>Pseudomonadati</taxon>
        <taxon>Pseudomonadota</taxon>
        <taxon>Gammaproteobacteria</taxon>
        <taxon>Pseudomonadales</taxon>
        <taxon>Pseudomonadaceae</taxon>
        <taxon>Pseudomonas</taxon>
        <taxon>Pseudomonas syringae</taxon>
    </lineage>
</organism>
<dbReference type="InterPro" id="IPR024467">
    <property type="entry name" value="Xre/MbcA/ParS-like_toxin-bd"/>
</dbReference>
<protein>
    <submittedName>
        <fullName evidence="3">Putative toxin-antitoxin system antitoxin component</fullName>
    </submittedName>
</protein>
<reference evidence="3 4" key="1">
    <citation type="submission" date="2018-08" db="EMBL/GenBank/DDBJ databases">
        <title>Recombination of ecologically and evolutionarily significant loci maintains genetic cohesion in the Pseudomonas syringae species complex.</title>
        <authorList>
            <person name="Dillon M."/>
            <person name="Thakur S."/>
            <person name="Almeida R.N.D."/>
            <person name="Weir B.S."/>
            <person name="Guttman D.S."/>
        </authorList>
    </citation>
    <scope>NUCLEOTIDE SEQUENCE [LARGE SCALE GENOMIC DNA]</scope>
    <source>
        <strain evidence="3 4">ICMP 4388</strain>
    </source>
</reference>
<dbReference type="EMBL" id="RBPX01000305">
    <property type="protein sequence ID" value="RMO60425.1"/>
    <property type="molecule type" value="Genomic_DNA"/>
</dbReference>
<evidence type="ECO:0000313" key="3">
    <source>
        <dbReference type="EMBL" id="RMO60425.1"/>
    </source>
</evidence>
<accession>A0A3M3WRV4</accession>
<gene>
    <name evidence="3" type="ORF">ALQ37_100611</name>
</gene>